<feature type="repeat" description="TPR" evidence="2">
    <location>
        <begin position="190"/>
        <end position="223"/>
    </location>
</feature>
<comment type="subcellular location">
    <subcellularLocation>
        <location evidence="3">Endoplasmic reticulum membrane</location>
        <topology evidence="3">Peripheral membrane protein</topology>
        <orientation evidence="3">Cytoplasmic side</orientation>
    </subcellularLocation>
</comment>
<dbReference type="EMBL" id="PUHQ01000093">
    <property type="protein sequence ID" value="KAG0656692.1"/>
    <property type="molecule type" value="Genomic_DNA"/>
</dbReference>
<dbReference type="SUPFAM" id="SSF48452">
    <property type="entry name" value="TPR-like"/>
    <property type="match status" value="1"/>
</dbReference>
<sequence>MESYTSPSQLLAELRDLRASPSRRPDLVTRIGLQLERAHKLETLNNRDVAEAVEQVAIAALETAHLDLADVLIARLSSHYREQPHGLHRVNYLHGMALEARGLVTDAKEFYRQRLRDDETDVVSSLVLVLAMRKRLAALHLSSPIIELPSASSPPSNKAGNGNPYLSASLSRTEGISLLVSYLDTYYLDLSSWLSLSTAYASLGQYPAALTCLDHAVVLSPHDPFVHLKAAETAYTAGEVQLAWKGFARVVEMSLEPSRDSVVLQGAARRAAYGAKLCIPRLRASASTSTSSAATRPTAAAASTTTDEKAPSSTTEMAVITPDQLDKMDLLLTRLLLDDASTAISSRKGTTTGGAAAELRSWLSGN</sequence>
<evidence type="ECO:0000313" key="6">
    <source>
        <dbReference type="Proteomes" id="UP000777482"/>
    </source>
</evidence>
<feature type="compositionally biased region" description="Low complexity" evidence="4">
    <location>
        <begin position="289"/>
        <end position="305"/>
    </location>
</feature>
<dbReference type="InterPro" id="IPR011990">
    <property type="entry name" value="TPR-like_helical_dom_sf"/>
</dbReference>
<dbReference type="OrthoDB" id="124397at2759"/>
<gene>
    <name evidence="5" type="ORF">C6P46_006994</name>
</gene>
<evidence type="ECO:0000256" key="3">
    <source>
        <dbReference type="RuleBase" id="RU367091"/>
    </source>
</evidence>
<keyword evidence="1 2" id="KW-0802">TPR repeat</keyword>
<evidence type="ECO:0000313" key="5">
    <source>
        <dbReference type="EMBL" id="KAG0656692.1"/>
    </source>
</evidence>
<comment type="subunit">
    <text evidence="3">Component of the ER membrane protein complex (EMC).</text>
</comment>
<comment type="similarity">
    <text evidence="3">Belongs to the EMC2 family.</text>
</comment>
<proteinExistence type="inferred from homology"/>
<evidence type="ECO:0000256" key="2">
    <source>
        <dbReference type="PROSITE-ProRule" id="PRU00339"/>
    </source>
</evidence>
<dbReference type="Proteomes" id="UP000777482">
    <property type="component" value="Unassembled WGS sequence"/>
</dbReference>
<dbReference type="PROSITE" id="PS50005">
    <property type="entry name" value="TPR"/>
    <property type="match status" value="1"/>
</dbReference>
<keyword evidence="3" id="KW-0472">Membrane</keyword>
<dbReference type="PANTHER" id="PTHR12760">
    <property type="entry name" value="TETRATRICOPEPTIDE REPEAT PROTEIN"/>
    <property type="match status" value="1"/>
</dbReference>
<dbReference type="Gene3D" id="1.25.40.10">
    <property type="entry name" value="Tetratricopeptide repeat domain"/>
    <property type="match status" value="1"/>
</dbReference>
<dbReference type="GO" id="GO:0072546">
    <property type="term" value="C:EMC complex"/>
    <property type="evidence" value="ECO:0007669"/>
    <property type="project" value="UniProtKB-UniRule"/>
</dbReference>
<name>A0A9P7B3L3_RHOMI</name>
<reference evidence="5 6" key="1">
    <citation type="submission" date="2020-11" db="EMBL/GenBank/DDBJ databases">
        <title>Kefir isolates.</title>
        <authorList>
            <person name="Marcisauskas S."/>
            <person name="Kim Y."/>
            <person name="Blasche S."/>
        </authorList>
    </citation>
    <scope>NUCLEOTIDE SEQUENCE [LARGE SCALE GENOMIC DNA]</scope>
    <source>
        <strain evidence="5 6">KR</strain>
    </source>
</reference>
<organism evidence="5 6">
    <name type="scientific">Rhodotorula mucilaginosa</name>
    <name type="common">Yeast</name>
    <name type="synonym">Rhodotorula rubra</name>
    <dbReference type="NCBI Taxonomy" id="5537"/>
    <lineage>
        <taxon>Eukaryota</taxon>
        <taxon>Fungi</taxon>
        <taxon>Dikarya</taxon>
        <taxon>Basidiomycota</taxon>
        <taxon>Pucciniomycotina</taxon>
        <taxon>Microbotryomycetes</taxon>
        <taxon>Sporidiobolales</taxon>
        <taxon>Sporidiobolaceae</taxon>
        <taxon>Rhodotorula</taxon>
    </lineage>
</organism>
<evidence type="ECO:0000256" key="4">
    <source>
        <dbReference type="SAM" id="MobiDB-lite"/>
    </source>
</evidence>
<dbReference type="InterPro" id="IPR039856">
    <property type="entry name" value="EMC2-like"/>
</dbReference>
<comment type="caution">
    <text evidence="5">The sequence shown here is derived from an EMBL/GenBank/DDBJ whole genome shotgun (WGS) entry which is preliminary data.</text>
</comment>
<comment type="function">
    <text evidence="3">Part of the endoplasmic reticulum membrane protein complex (EMC) that enables the energy-independent insertion into endoplasmic reticulum membranes of newly synthesized membrane proteins.</text>
</comment>
<dbReference type="InterPro" id="IPR019734">
    <property type="entry name" value="TPR_rpt"/>
</dbReference>
<keyword evidence="6" id="KW-1185">Reference proteome</keyword>
<accession>A0A9P7B3L3</accession>
<evidence type="ECO:0000256" key="1">
    <source>
        <dbReference type="ARBA" id="ARBA00022803"/>
    </source>
</evidence>
<feature type="region of interest" description="Disordered" evidence="4">
    <location>
        <begin position="289"/>
        <end position="316"/>
    </location>
</feature>
<keyword evidence="3" id="KW-0256">Endoplasmic reticulum</keyword>
<protein>
    <recommendedName>
        <fullName evidence="3">ER membrane protein complex subunit 2</fullName>
    </recommendedName>
</protein>
<dbReference type="AlphaFoldDB" id="A0A9P7B3L3"/>